<keyword evidence="1" id="KW-0472">Membrane</keyword>
<evidence type="ECO:0000256" key="1">
    <source>
        <dbReference type="SAM" id="Phobius"/>
    </source>
</evidence>
<accession>A0ABQ6FTR2</accession>
<organism evidence="2 3">
    <name type="scientific">Dictyobacter halimunensis</name>
    <dbReference type="NCBI Taxonomy" id="3026934"/>
    <lineage>
        <taxon>Bacteria</taxon>
        <taxon>Bacillati</taxon>
        <taxon>Chloroflexota</taxon>
        <taxon>Ktedonobacteria</taxon>
        <taxon>Ktedonobacterales</taxon>
        <taxon>Dictyobacteraceae</taxon>
        <taxon>Dictyobacter</taxon>
    </lineage>
</organism>
<evidence type="ECO:0000313" key="3">
    <source>
        <dbReference type="Proteomes" id="UP001344906"/>
    </source>
</evidence>
<dbReference type="Proteomes" id="UP001344906">
    <property type="component" value="Unassembled WGS sequence"/>
</dbReference>
<proteinExistence type="predicted"/>
<evidence type="ECO:0000313" key="2">
    <source>
        <dbReference type="EMBL" id="GLV55856.1"/>
    </source>
</evidence>
<feature type="transmembrane region" description="Helical" evidence="1">
    <location>
        <begin position="105"/>
        <end position="124"/>
    </location>
</feature>
<comment type="caution">
    <text evidence="2">The sequence shown here is derived from an EMBL/GenBank/DDBJ whole genome shotgun (WGS) entry which is preliminary data.</text>
</comment>
<reference evidence="2 3" key="1">
    <citation type="submission" date="2023-02" db="EMBL/GenBank/DDBJ databases">
        <title>Dictyobacter halimunensis sp. nov., a new member of the class Ktedonobacteria from forest soil in a geothermal area.</title>
        <authorList>
            <person name="Rachmania M.K."/>
            <person name="Ningsih F."/>
            <person name="Sakai Y."/>
            <person name="Yabe S."/>
            <person name="Yokota A."/>
            <person name="Sjamsuridzal W."/>
        </authorList>
    </citation>
    <scope>NUCLEOTIDE SEQUENCE [LARGE SCALE GENOMIC DNA]</scope>
    <source>
        <strain evidence="2 3">S3.2.2.5</strain>
    </source>
</reference>
<gene>
    <name evidence="2" type="ORF">KDH_27000</name>
</gene>
<keyword evidence="1" id="KW-1133">Transmembrane helix</keyword>
<name>A0ABQ6FTR2_9CHLR</name>
<sequence>MPSRLIRKICTHEYNGDLFHPFRRPEHIQALQPIHPWQLVIQKDEVRYHATNGFERGKTILDMKHLVGGHIFERQNQEISNGDIIFNNEDDLERFRLFDFFRLKCLLYVIFLPFLVVIEIELFLPRLIQTERFILGRLADLL</sequence>
<protein>
    <submittedName>
        <fullName evidence="2">Uncharacterized protein</fullName>
    </submittedName>
</protein>
<keyword evidence="3" id="KW-1185">Reference proteome</keyword>
<dbReference type="EMBL" id="BSRI01000001">
    <property type="protein sequence ID" value="GLV55856.1"/>
    <property type="molecule type" value="Genomic_DNA"/>
</dbReference>
<keyword evidence="1" id="KW-0812">Transmembrane</keyword>